<evidence type="ECO:0000313" key="7">
    <source>
        <dbReference type="Proteomes" id="UP000180036"/>
    </source>
</evidence>
<evidence type="ECO:0000256" key="4">
    <source>
        <dbReference type="ARBA" id="ARBA00023136"/>
    </source>
</evidence>
<organism evidence="6 7">
    <name type="scientific">Bacillus amyloliquefaciens</name>
    <name type="common">Bacillus velezensis</name>
    <dbReference type="NCBI Taxonomy" id="1390"/>
    <lineage>
        <taxon>Bacteria</taxon>
        <taxon>Bacillati</taxon>
        <taxon>Bacillota</taxon>
        <taxon>Bacilli</taxon>
        <taxon>Bacillales</taxon>
        <taxon>Bacillaceae</taxon>
        <taxon>Bacillus</taxon>
        <taxon>Bacillus amyloliquefaciens group</taxon>
    </lineage>
</organism>
<reference evidence="6 7" key="1">
    <citation type="submission" date="2016-10" db="EMBL/GenBank/DDBJ databases">
        <authorList>
            <person name="Marach S."/>
            <person name="Prathuangwong S."/>
            <person name="Takikawa Y."/>
            <person name="Dohra H."/>
        </authorList>
    </citation>
    <scope>NUCLEOTIDE SEQUENCE [LARGE SCALE GENOMIC DNA]</scope>
    <source>
        <strain evidence="6 7">K2</strain>
    </source>
</reference>
<dbReference type="EMBL" id="MOEA01000003">
    <property type="protein sequence ID" value="OIK20297.1"/>
    <property type="molecule type" value="Genomic_DNA"/>
</dbReference>
<dbReference type="AlphaFoldDB" id="A0AAP7N6Q6"/>
<evidence type="ECO:0000256" key="1">
    <source>
        <dbReference type="ARBA" id="ARBA00004651"/>
    </source>
</evidence>
<feature type="transmembrane region" description="Helical" evidence="5">
    <location>
        <begin position="117"/>
        <end position="137"/>
    </location>
</feature>
<sequence length="180" mass="21033">MNFETKHLIRWGIPGWTFLGTLTIYFYIKESVLNSAFSISKIPAFMFTAIFVGVGIIIGHLIHQISMLFGFVIWNKWSDYFEKEFKFDQIIMEDEKGKEVQRIYSYRLGNVHALRSLNISLIIALVATVVLSITMYFSSKVLLLIVILFLLVVITFINYLYFKKNLEFFIMKIESTNNNN</sequence>
<feature type="transmembrane region" description="Helical" evidence="5">
    <location>
        <begin position="7"/>
        <end position="28"/>
    </location>
</feature>
<keyword evidence="3 5" id="KW-1133">Transmembrane helix</keyword>
<keyword evidence="2 5" id="KW-0812">Transmembrane</keyword>
<dbReference type="InterPro" id="IPR036640">
    <property type="entry name" value="ABC1_TM_sf"/>
</dbReference>
<name>A0AAP7N6Q6_BACAM</name>
<evidence type="ECO:0000313" key="6">
    <source>
        <dbReference type="EMBL" id="OIK20297.1"/>
    </source>
</evidence>
<comment type="subcellular location">
    <subcellularLocation>
        <location evidence="1">Cell membrane</location>
        <topology evidence="1">Multi-pass membrane protein</topology>
    </subcellularLocation>
</comment>
<evidence type="ECO:0000256" key="5">
    <source>
        <dbReference type="SAM" id="Phobius"/>
    </source>
</evidence>
<feature type="transmembrane region" description="Helical" evidence="5">
    <location>
        <begin position="48"/>
        <end position="74"/>
    </location>
</feature>
<comment type="caution">
    <text evidence="6">The sequence shown here is derived from an EMBL/GenBank/DDBJ whole genome shotgun (WGS) entry which is preliminary data.</text>
</comment>
<evidence type="ECO:0000256" key="2">
    <source>
        <dbReference type="ARBA" id="ARBA00022692"/>
    </source>
</evidence>
<proteinExistence type="predicted"/>
<accession>A0AAP7N6Q6</accession>
<feature type="transmembrane region" description="Helical" evidence="5">
    <location>
        <begin position="143"/>
        <end position="162"/>
    </location>
</feature>
<gene>
    <name evidence="6" type="ORF">BKP66_11730</name>
</gene>
<dbReference type="GO" id="GO:0005524">
    <property type="term" value="F:ATP binding"/>
    <property type="evidence" value="ECO:0007669"/>
    <property type="project" value="InterPro"/>
</dbReference>
<dbReference type="RefSeq" id="WP_071347897.1">
    <property type="nucleotide sequence ID" value="NZ_MOEA01000003.1"/>
</dbReference>
<dbReference type="SUPFAM" id="SSF90123">
    <property type="entry name" value="ABC transporter transmembrane region"/>
    <property type="match status" value="1"/>
</dbReference>
<evidence type="ECO:0000256" key="3">
    <source>
        <dbReference type="ARBA" id="ARBA00022989"/>
    </source>
</evidence>
<protein>
    <submittedName>
        <fullName evidence="6">Uncharacterized protein</fullName>
    </submittedName>
</protein>
<keyword evidence="4 5" id="KW-0472">Membrane</keyword>
<dbReference type="Proteomes" id="UP000180036">
    <property type="component" value="Unassembled WGS sequence"/>
</dbReference>
<dbReference type="GO" id="GO:0005886">
    <property type="term" value="C:plasma membrane"/>
    <property type="evidence" value="ECO:0007669"/>
    <property type="project" value="UniProtKB-SubCell"/>
</dbReference>